<evidence type="ECO:0000313" key="5">
    <source>
        <dbReference type="EMBL" id="KAF1913360.1"/>
    </source>
</evidence>
<dbReference type="Gene3D" id="3.50.50.60">
    <property type="entry name" value="FAD/NAD(P)-binding domain"/>
    <property type="match status" value="1"/>
</dbReference>
<dbReference type="InterPro" id="IPR051704">
    <property type="entry name" value="FAD_aromatic-hydroxylase"/>
</dbReference>
<dbReference type="SUPFAM" id="SSF51905">
    <property type="entry name" value="FAD/NAD(P)-binding domain"/>
    <property type="match status" value="1"/>
</dbReference>
<keyword evidence="1" id="KW-0285">Flavoprotein</keyword>
<dbReference type="AlphaFoldDB" id="A0A6A5QEV5"/>
<evidence type="ECO:0000256" key="3">
    <source>
        <dbReference type="ARBA" id="ARBA00023002"/>
    </source>
</evidence>
<dbReference type="EMBL" id="ML979139">
    <property type="protein sequence ID" value="KAF1913360.1"/>
    <property type="molecule type" value="Genomic_DNA"/>
</dbReference>
<dbReference type="InterPro" id="IPR002938">
    <property type="entry name" value="FAD-bd"/>
</dbReference>
<keyword evidence="2" id="KW-0274">FAD</keyword>
<accession>A0A6A5QEV5</accession>
<keyword evidence="6" id="KW-1185">Reference proteome</keyword>
<dbReference type="Gene3D" id="3.30.9.10">
    <property type="entry name" value="D-Amino Acid Oxidase, subunit A, domain 2"/>
    <property type="match status" value="1"/>
</dbReference>
<dbReference type="PANTHER" id="PTHR46865">
    <property type="entry name" value="OXIDOREDUCTASE-RELATED"/>
    <property type="match status" value="1"/>
</dbReference>
<evidence type="ECO:0000313" key="6">
    <source>
        <dbReference type="Proteomes" id="UP000800096"/>
    </source>
</evidence>
<sequence>MSEQSTRLNVLVVGSGIAGPCFAFWLHKLLPSSTITILERAPEPRFGGQAVDIRSAALPIVERMGLLQAIQDKTTTEAGVDFVYTDGKTKASFPATGNTEQQSMTSEYEILRGDMAKILYDNTKDMENVTYLFDETVTSIEETSEGQVNVRFANHLEPALYDVVVGADGMSSRTRRDVFGPGPNNDDYLHRMGQYGAFFKIPRTEEDTNFAQWYNASHGRLILKRPDQYGTTRIYMAVTDSDLSRFDEIDELLKKKGAHEQKEWLAKQFEGAGWLSERVVKGMMDCDEFYMQQIAQVKMLEWSKGRVALVGDAAYCPSPISGVGTGAAIVGAYVLAGELSRTPEDVPGALKRYDATARPFVERVQKIIPGAPQIANPQTEWGLTLFNKTMGFFSYPFMRKFGGLVGKLVPAFGGTEWNLPDYGSAQKS</sequence>
<dbReference type="OrthoDB" id="655030at2759"/>
<protein>
    <recommendedName>
        <fullName evidence="4">FAD-binding domain-containing protein</fullName>
    </recommendedName>
</protein>
<evidence type="ECO:0000259" key="4">
    <source>
        <dbReference type="Pfam" id="PF01494"/>
    </source>
</evidence>
<gene>
    <name evidence="5" type="ORF">BDU57DRAFT_590027</name>
</gene>
<dbReference type="PRINTS" id="PR00420">
    <property type="entry name" value="RNGMNOXGNASE"/>
</dbReference>
<evidence type="ECO:0000256" key="2">
    <source>
        <dbReference type="ARBA" id="ARBA00022827"/>
    </source>
</evidence>
<dbReference type="PANTHER" id="PTHR46865:SF2">
    <property type="entry name" value="MONOOXYGENASE"/>
    <property type="match status" value="1"/>
</dbReference>
<proteinExistence type="predicted"/>
<name>A0A6A5QEV5_AMPQU</name>
<reference evidence="5" key="1">
    <citation type="journal article" date="2020" name="Stud. Mycol.">
        <title>101 Dothideomycetes genomes: a test case for predicting lifestyles and emergence of pathogens.</title>
        <authorList>
            <person name="Haridas S."/>
            <person name="Albert R."/>
            <person name="Binder M."/>
            <person name="Bloem J."/>
            <person name="Labutti K."/>
            <person name="Salamov A."/>
            <person name="Andreopoulos B."/>
            <person name="Baker S."/>
            <person name="Barry K."/>
            <person name="Bills G."/>
            <person name="Bluhm B."/>
            <person name="Cannon C."/>
            <person name="Castanera R."/>
            <person name="Culley D."/>
            <person name="Daum C."/>
            <person name="Ezra D."/>
            <person name="Gonzalez J."/>
            <person name="Henrissat B."/>
            <person name="Kuo A."/>
            <person name="Liang C."/>
            <person name="Lipzen A."/>
            <person name="Lutzoni F."/>
            <person name="Magnuson J."/>
            <person name="Mondo S."/>
            <person name="Nolan M."/>
            <person name="Ohm R."/>
            <person name="Pangilinan J."/>
            <person name="Park H.-J."/>
            <person name="Ramirez L."/>
            <person name="Alfaro M."/>
            <person name="Sun H."/>
            <person name="Tritt A."/>
            <person name="Yoshinaga Y."/>
            <person name="Zwiers L.-H."/>
            <person name="Turgeon B."/>
            <person name="Goodwin S."/>
            <person name="Spatafora J."/>
            <person name="Crous P."/>
            <person name="Grigoriev I."/>
        </authorList>
    </citation>
    <scope>NUCLEOTIDE SEQUENCE</scope>
    <source>
        <strain evidence="5">HMLAC05119</strain>
    </source>
</reference>
<feature type="domain" description="FAD-binding" evidence="4">
    <location>
        <begin position="8"/>
        <end position="364"/>
    </location>
</feature>
<organism evidence="5 6">
    <name type="scientific">Ampelomyces quisqualis</name>
    <name type="common">Powdery mildew agent</name>
    <dbReference type="NCBI Taxonomy" id="50730"/>
    <lineage>
        <taxon>Eukaryota</taxon>
        <taxon>Fungi</taxon>
        <taxon>Dikarya</taxon>
        <taxon>Ascomycota</taxon>
        <taxon>Pezizomycotina</taxon>
        <taxon>Dothideomycetes</taxon>
        <taxon>Pleosporomycetidae</taxon>
        <taxon>Pleosporales</taxon>
        <taxon>Pleosporineae</taxon>
        <taxon>Phaeosphaeriaceae</taxon>
        <taxon>Ampelomyces</taxon>
    </lineage>
</organism>
<dbReference type="Proteomes" id="UP000800096">
    <property type="component" value="Unassembled WGS sequence"/>
</dbReference>
<dbReference type="GO" id="GO:0016491">
    <property type="term" value="F:oxidoreductase activity"/>
    <property type="evidence" value="ECO:0007669"/>
    <property type="project" value="UniProtKB-KW"/>
</dbReference>
<dbReference type="Pfam" id="PF01494">
    <property type="entry name" value="FAD_binding_3"/>
    <property type="match status" value="1"/>
</dbReference>
<dbReference type="GO" id="GO:0071949">
    <property type="term" value="F:FAD binding"/>
    <property type="evidence" value="ECO:0007669"/>
    <property type="project" value="InterPro"/>
</dbReference>
<keyword evidence="3" id="KW-0560">Oxidoreductase</keyword>
<dbReference type="InterPro" id="IPR036188">
    <property type="entry name" value="FAD/NAD-bd_sf"/>
</dbReference>
<evidence type="ECO:0000256" key="1">
    <source>
        <dbReference type="ARBA" id="ARBA00022630"/>
    </source>
</evidence>